<dbReference type="Proteomes" id="UP000314294">
    <property type="component" value="Unassembled WGS sequence"/>
</dbReference>
<comment type="caution">
    <text evidence="1">The sequence shown here is derived from an EMBL/GenBank/DDBJ whole genome shotgun (WGS) entry which is preliminary data.</text>
</comment>
<accession>A0A4Z2H038</accession>
<organism evidence="1 2">
    <name type="scientific">Liparis tanakae</name>
    <name type="common">Tanaka's snailfish</name>
    <dbReference type="NCBI Taxonomy" id="230148"/>
    <lineage>
        <taxon>Eukaryota</taxon>
        <taxon>Metazoa</taxon>
        <taxon>Chordata</taxon>
        <taxon>Craniata</taxon>
        <taxon>Vertebrata</taxon>
        <taxon>Euteleostomi</taxon>
        <taxon>Actinopterygii</taxon>
        <taxon>Neopterygii</taxon>
        <taxon>Teleostei</taxon>
        <taxon>Neoteleostei</taxon>
        <taxon>Acanthomorphata</taxon>
        <taxon>Eupercaria</taxon>
        <taxon>Perciformes</taxon>
        <taxon>Cottioidei</taxon>
        <taxon>Cottales</taxon>
        <taxon>Liparidae</taxon>
        <taxon>Liparis</taxon>
    </lineage>
</organism>
<dbReference type="EMBL" id="SRLO01000369">
    <property type="protein sequence ID" value="TNN58860.1"/>
    <property type="molecule type" value="Genomic_DNA"/>
</dbReference>
<reference evidence="1 2" key="1">
    <citation type="submission" date="2019-03" db="EMBL/GenBank/DDBJ databases">
        <title>First draft genome of Liparis tanakae, snailfish: a comprehensive survey of snailfish specific genes.</title>
        <authorList>
            <person name="Kim W."/>
            <person name="Song I."/>
            <person name="Jeong J.-H."/>
            <person name="Kim D."/>
            <person name="Kim S."/>
            <person name="Ryu S."/>
            <person name="Song J.Y."/>
            <person name="Lee S.K."/>
        </authorList>
    </citation>
    <scope>NUCLEOTIDE SEQUENCE [LARGE SCALE GENOMIC DNA]</scope>
    <source>
        <tissue evidence="1">Muscle</tissue>
    </source>
</reference>
<keyword evidence="2" id="KW-1185">Reference proteome</keyword>
<protein>
    <submittedName>
        <fullName evidence="1">Uncharacterized protein</fullName>
    </submittedName>
</protein>
<evidence type="ECO:0000313" key="2">
    <source>
        <dbReference type="Proteomes" id="UP000314294"/>
    </source>
</evidence>
<evidence type="ECO:0000313" key="1">
    <source>
        <dbReference type="EMBL" id="TNN58860.1"/>
    </source>
</evidence>
<gene>
    <name evidence="1" type="ORF">EYF80_030933</name>
</gene>
<proteinExistence type="predicted"/>
<dbReference type="AlphaFoldDB" id="A0A4Z2H038"/>
<sequence>MPRLNEARCGFRDALPAAASISCSISCARTSRKSHIWLESQEFATLKTPEVDHRSSPPVQCCMTSASQRGASLSRLRVSVTIH</sequence>
<name>A0A4Z2H038_9TELE</name>